<dbReference type="SUPFAM" id="SSF118116">
    <property type="entry name" value="DNA mismatch repair protein MutL"/>
    <property type="match status" value="2"/>
</dbReference>
<dbReference type="GeneID" id="36286768"/>
<evidence type="ECO:0000259" key="3">
    <source>
        <dbReference type="SMART" id="SM00853"/>
    </source>
</evidence>
<feature type="region of interest" description="Disordered" evidence="2">
    <location>
        <begin position="562"/>
        <end position="593"/>
    </location>
</feature>
<dbReference type="PANTHER" id="PTHR10073">
    <property type="entry name" value="DNA MISMATCH REPAIR PROTEIN MLH, PMS, MUTL"/>
    <property type="match status" value="1"/>
</dbReference>
<feature type="region of interest" description="Disordered" evidence="2">
    <location>
        <begin position="512"/>
        <end position="531"/>
    </location>
</feature>
<dbReference type="eggNOG" id="KOG1977">
    <property type="taxonomic scope" value="Eukaryota"/>
</dbReference>
<dbReference type="Gene3D" id="3.30.1540.20">
    <property type="entry name" value="MutL, C-terminal domain, dimerisation subdomain"/>
    <property type="match status" value="1"/>
</dbReference>
<dbReference type="PANTHER" id="PTHR10073:SF47">
    <property type="entry name" value="DNA MISMATCH REPAIR PROTEIN MLH3"/>
    <property type="match status" value="1"/>
</dbReference>
<dbReference type="GO" id="GO:0140664">
    <property type="term" value="F:ATP-dependent DNA damage sensor activity"/>
    <property type="evidence" value="ECO:0007669"/>
    <property type="project" value="InterPro"/>
</dbReference>
<accession>A0A177AEK1</accession>
<feature type="compositionally biased region" description="Gly residues" evidence="2">
    <location>
        <begin position="993"/>
        <end position="1003"/>
    </location>
</feature>
<feature type="region of interest" description="Disordered" evidence="2">
    <location>
        <begin position="884"/>
        <end position="903"/>
    </location>
</feature>
<feature type="compositionally biased region" description="Low complexity" evidence="2">
    <location>
        <begin position="467"/>
        <end position="478"/>
    </location>
</feature>
<dbReference type="GO" id="GO:0005524">
    <property type="term" value="F:ATP binding"/>
    <property type="evidence" value="ECO:0007669"/>
    <property type="project" value="InterPro"/>
</dbReference>
<dbReference type="VEuPathDB" id="FungiDB:GMDG_02643"/>
<dbReference type="InterPro" id="IPR014790">
    <property type="entry name" value="MutL_C"/>
</dbReference>
<evidence type="ECO:0000256" key="1">
    <source>
        <dbReference type="ARBA" id="ARBA00006082"/>
    </source>
</evidence>
<dbReference type="InterPro" id="IPR037198">
    <property type="entry name" value="MutL_C_sf"/>
</dbReference>
<dbReference type="Proteomes" id="UP000077154">
    <property type="component" value="Unassembled WGS sequence"/>
</dbReference>
<dbReference type="InterPro" id="IPR038973">
    <property type="entry name" value="MutL/Mlh/Pms-like"/>
</dbReference>
<protein>
    <submittedName>
        <fullName evidence="4">DNA mismatch repair protein</fullName>
    </submittedName>
</protein>
<comment type="similarity">
    <text evidence="1">Belongs to the DNA mismatch repair MutL/HexB family.</text>
</comment>
<evidence type="ECO:0000313" key="4">
    <source>
        <dbReference type="EMBL" id="OAF59842.1"/>
    </source>
</evidence>
<dbReference type="Pfam" id="PF13589">
    <property type="entry name" value="HATPase_c_3"/>
    <property type="match status" value="1"/>
</dbReference>
<feature type="compositionally biased region" description="Basic and acidic residues" evidence="2">
    <location>
        <begin position="982"/>
        <end position="992"/>
    </location>
</feature>
<dbReference type="GO" id="GO:0006298">
    <property type="term" value="P:mismatch repair"/>
    <property type="evidence" value="ECO:0007669"/>
    <property type="project" value="InterPro"/>
</dbReference>
<dbReference type="SUPFAM" id="SSF55874">
    <property type="entry name" value="ATPase domain of HSP90 chaperone/DNA topoisomerase II/histidine kinase"/>
    <property type="match status" value="1"/>
</dbReference>
<sequence>MASSTTIAPLPPEVVAQIKSSVSITSVNGVIIQLLKNSLDASAGKVDVQVDYGHGSCIVEDDGLGIAPAEFQPAGGLAKLHHTSKHGSDTETHGTQGCFLASLAALSLLSITSHHHLHRSHNSMSLSRSQVISRQTPAPEAQHLVSLNHGTRVTVRNLFGDMPVRVKQRAIENAESSRNPKDWDSRRKEVTALILSWQGPISVTIKELASNTKLRTLRISSRRRDINDDGALISHICSTLAQASFIPSVDTSSWVSASGSTSTVSIRSGISLDPAPTKGIQFMSFGIHPLSNKDGRNILFEEVNRLFANSSFGIVDDLPQLDETEKKRRAEDRRYKSDGFTNKELKGSGKGVDRWPMFYMRIDIHGPTLNHDPVEDVFDDEKTLTSITKLLQAVIVEFLLSNNFTPKFIRPPGSPSKRKAESSEVDIGGLQPSGSAQAVYDMPGSRPQSPASVAASSPKKRAITKLPTRNSSPRPSSPFDIWPRVKSGRVPALVKTSKRELSNVDDGFQAAKGAQASKHAPAGPKGVGKDSASKIEKPILRRATPQISKSGTVSQLPFMDVAKPTRRPANPPKKEVPISESPSPGIEKDELVPWTDPTTKENCFVNMRTGLVQQTPKLSSKPTSETRYGLQTLDRKYGPTAHDTPTQPHQPRTWLNSILTNWNNPVFPPAEPPIPQIQPDWTDTHTQSILHGHHHTCTQAAIGPSFQVSATSSTGRLSKSGLQRARVIAQVDRKFILARMPAAAASTDGKVGGEDMLVIIDQHAADERCRIEALMADFCLPPSPSPGLGHDELVPGVRVERLEKNIVFEVPAAESELLERHRQHFADWGVLYCIRPPNPPGEGMDKVILTALPPGIAERCRLDSKMAIELVRREVWGFDGRGGAGPSRQVRGNGGAEQIDGGEEATPDWVARMQGCPAGILEMLNSRACRGAVMFNDVLEPRECERLVRRLGGCKFPFLCAHGRPSMVPLVGVGEGVGGMERGGEVGEKKGGNGDGDGGGGFGKAFRMWRGEGG</sequence>
<dbReference type="EMBL" id="KV441393">
    <property type="protein sequence ID" value="OAF59842.1"/>
    <property type="molecule type" value="Genomic_DNA"/>
</dbReference>
<reference evidence="4" key="1">
    <citation type="submission" date="2016-03" db="EMBL/GenBank/DDBJ databases">
        <title>Updated assembly of Pseudogymnoascus destructans, the fungus causing white-nose syndrome of bats.</title>
        <authorList>
            <person name="Palmer J.M."/>
            <person name="Drees K.P."/>
            <person name="Foster J.T."/>
            <person name="Lindner D.L."/>
        </authorList>
    </citation>
    <scope>NUCLEOTIDE SEQUENCE [LARGE SCALE GENOMIC DNA]</scope>
    <source>
        <strain evidence="4">20631-21</strain>
    </source>
</reference>
<dbReference type="OrthoDB" id="429932at2759"/>
<proteinExistence type="inferred from homology"/>
<dbReference type="GO" id="GO:0016887">
    <property type="term" value="F:ATP hydrolysis activity"/>
    <property type="evidence" value="ECO:0007669"/>
    <property type="project" value="InterPro"/>
</dbReference>
<dbReference type="AlphaFoldDB" id="A0A177AEK1"/>
<feature type="region of interest" description="Disordered" evidence="2">
    <location>
        <begin position="407"/>
        <end position="483"/>
    </location>
</feature>
<dbReference type="eggNOG" id="KOG1978">
    <property type="taxonomic scope" value="Eukaryota"/>
</dbReference>
<dbReference type="InterPro" id="IPR042120">
    <property type="entry name" value="MutL_C_dimsub"/>
</dbReference>
<organism evidence="4">
    <name type="scientific">Pseudogymnoascus destructans</name>
    <dbReference type="NCBI Taxonomy" id="655981"/>
    <lineage>
        <taxon>Eukaryota</taxon>
        <taxon>Fungi</taxon>
        <taxon>Dikarya</taxon>
        <taxon>Ascomycota</taxon>
        <taxon>Pezizomycotina</taxon>
        <taxon>Leotiomycetes</taxon>
        <taxon>Thelebolales</taxon>
        <taxon>Thelebolaceae</taxon>
        <taxon>Pseudogymnoascus</taxon>
    </lineage>
</organism>
<feature type="region of interest" description="Disordered" evidence="2">
    <location>
        <begin position="982"/>
        <end position="1003"/>
    </location>
</feature>
<evidence type="ECO:0000256" key="2">
    <source>
        <dbReference type="SAM" id="MobiDB-lite"/>
    </source>
</evidence>
<dbReference type="SMART" id="SM00853">
    <property type="entry name" value="MutL_C"/>
    <property type="match status" value="1"/>
</dbReference>
<gene>
    <name evidence="4" type="primary">MLH3</name>
    <name evidence="4" type="ORF">VC83_03694</name>
</gene>
<name>A0A177AEK1_9PEZI</name>
<feature type="domain" description="MutL C-terminal dimerisation" evidence="3">
    <location>
        <begin position="727"/>
        <end position="939"/>
    </location>
</feature>
<dbReference type="Gene3D" id="3.30.565.10">
    <property type="entry name" value="Histidine kinase-like ATPase, C-terminal domain"/>
    <property type="match status" value="1"/>
</dbReference>
<dbReference type="InterPro" id="IPR036890">
    <property type="entry name" value="HATPase_C_sf"/>
</dbReference>
<feature type="compositionally biased region" description="Low complexity" evidence="2">
    <location>
        <begin position="445"/>
        <end position="457"/>
    </location>
</feature>
<dbReference type="GO" id="GO:0032300">
    <property type="term" value="C:mismatch repair complex"/>
    <property type="evidence" value="ECO:0007669"/>
    <property type="project" value="InterPro"/>
</dbReference>
<dbReference type="RefSeq" id="XP_024325125.1">
    <property type="nucleotide sequence ID" value="XM_024467337.1"/>
</dbReference>